<evidence type="ECO:0000313" key="3">
    <source>
        <dbReference type="EMBL" id="KAL2491843.1"/>
    </source>
</evidence>
<name>A0ABD1RVV2_9LAMI</name>
<dbReference type="InterPro" id="IPR012337">
    <property type="entry name" value="RNaseH-like_sf"/>
</dbReference>
<dbReference type="PANTHER" id="PTHR48475">
    <property type="entry name" value="RIBONUCLEASE H"/>
    <property type="match status" value="1"/>
</dbReference>
<organism evidence="3 4">
    <name type="scientific">Abeliophyllum distichum</name>
    <dbReference type="NCBI Taxonomy" id="126358"/>
    <lineage>
        <taxon>Eukaryota</taxon>
        <taxon>Viridiplantae</taxon>
        <taxon>Streptophyta</taxon>
        <taxon>Embryophyta</taxon>
        <taxon>Tracheophyta</taxon>
        <taxon>Spermatophyta</taxon>
        <taxon>Magnoliopsida</taxon>
        <taxon>eudicotyledons</taxon>
        <taxon>Gunneridae</taxon>
        <taxon>Pentapetalae</taxon>
        <taxon>asterids</taxon>
        <taxon>lamiids</taxon>
        <taxon>Lamiales</taxon>
        <taxon>Oleaceae</taxon>
        <taxon>Forsythieae</taxon>
        <taxon>Abeliophyllum</taxon>
    </lineage>
</organism>
<dbReference type="PROSITE" id="PS50994">
    <property type="entry name" value="INTEGRASE"/>
    <property type="match status" value="1"/>
</dbReference>
<accession>A0ABD1RVV2</accession>
<evidence type="ECO:0000256" key="1">
    <source>
        <dbReference type="SAM" id="MobiDB-lite"/>
    </source>
</evidence>
<dbReference type="AlphaFoldDB" id="A0ABD1RVV2"/>
<sequence length="141" mass="16320">MCDELGIHKHFSTLYYPQANGQMEVVDKTLNNILRRKLDSAKGTLADDWPQILWAYHTTIQTLTRETLFLMAYGAEAMVPIEVGLFSSRRLYFDEEQNNEAMGIEKDLLYLGPKLEEPEEQQEKLREQQQGSPLNEELKGQ</sequence>
<dbReference type="Gene3D" id="3.30.420.10">
    <property type="entry name" value="Ribonuclease H-like superfamily/Ribonuclease H"/>
    <property type="match status" value="1"/>
</dbReference>
<comment type="caution">
    <text evidence="3">The sequence shown here is derived from an EMBL/GenBank/DDBJ whole genome shotgun (WGS) entry which is preliminary data.</text>
</comment>
<protein>
    <submittedName>
        <fullName evidence="3">Integrase catalytic domain-containing protein</fullName>
    </submittedName>
</protein>
<dbReference type="InterPro" id="IPR001584">
    <property type="entry name" value="Integrase_cat-core"/>
</dbReference>
<keyword evidence="4" id="KW-1185">Reference proteome</keyword>
<gene>
    <name evidence="3" type="ORF">Adt_27471</name>
</gene>
<feature type="domain" description="Integrase catalytic" evidence="2">
    <location>
        <begin position="1"/>
        <end position="88"/>
    </location>
</feature>
<dbReference type="SUPFAM" id="SSF53098">
    <property type="entry name" value="Ribonuclease H-like"/>
    <property type="match status" value="1"/>
</dbReference>
<dbReference type="InterPro" id="IPR036397">
    <property type="entry name" value="RNaseH_sf"/>
</dbReference>
<feature type="region of interest" description="Disordered" evidence="1">
    <location>
        <begin position="112"/>
        <end position="141"/>
    </location>
</feature>
<dbReference type="EMBL" id="JBFOLK010000008">
    <property type="protein sequence ID" value="KAL2491843.1"/>
    <property type="molecule type" value="Genomic_DNA"/>
</dbReference>
<proteinExistence type="predicted"/>
<dbReference type="PANTHER" id="PTHR48475:SF2">
    <property type="entry name" value="RIBONUCLEASE H"/>
    <property type="match status" value="1"/>
</dbReference>
<dbReference type="Proteomes" id="UP001604336">
    <property type="component" value="Unassembled WGS sequence"/>
</dbReference>
<evidence type="ECO:0000313" key="4">
    <source>
        <dbReference type="Proteomes" id="UP001604336"/>
    </source>
</evidence>
<evidence type="ECO:0000259" key="2">
    <source>
        <dbReference type="PROSITE" id="PS50994"/>
    </source>
</evidence>
<reference evidence="4" key="1">
    <citation type="submission" date="2024-07" db="EMBL/GenBank/DDBJ databases">
        <title>Two chromosome-level genome assemblies of Korean endemic species Abeliophyllum distichum and Forsythia ovata (Oleaceae).</title>
        <authorList>
            <person name="Jang H."/>
        </authorList>
    </citation>
    <scope>NUCLEOTIDE SEQUENCE [LARGE SCALE GENOMIC DNA]</scope>
</reference>